<dbReference type="GO" id="GO:0000155">
    <property type="term" value="F:phosphorelay sensor kinase activity"/>
    <property type="evidence" value="ECO:0007669"/>
    <property type="project" value="InterPro"/>
</dbReference>
<dbReference type="HOGENOM" id="CLU_008084_2_0_7"/>
<evidence type="ECO:0000256" key="4">
    <source>
        <dbReference type="SAM" id="Coils"/>
    </source>
</evidence>
<dbReference type="EMBL" id="CP000527">
    <property type="protein sequence ID" value="ABM28911.1"/>
    <property type="molecule type" value="Genomic_DNA"/>
</dbReference>
<dbReference type="Proteomes" id="UP000009173">
    <property type="component" value="Chromosome"/>
</dbReference>
<evidence type="ECO:0000256" key="2">
    <source>
        <dbReference type="ARBA" id="ARBA00012438"/>
    </source>
</evidence>
<keyword evidence="7" id="KW-0808">Transferase</keyword>
<feature type="transmembrane region" description="Helical" evidence="5">
    <location>
        <begin position="265"/>
        <end position="294"/>
    </location>
</feature>
<dbReference type="RefSeq" id="WP_011792528.1">
    <property type="nucleotide sequence ID" value="NC_008751.1"/>
</dbReference>
<evidence type="ECO:0000256" key="3">
    <source>
        <dbReference type="ARBA" id="ARBA00022553"/>
    </source>
</evidence>
<dbReference type="InterPro" id="IPR004358">
    <property type="entry name" value="Sig_transdc_His_kin-like_C"/>
</dbReference>
<proteinExistence type="predicted"/>
<feature type="transmembrane region" description="Helical" evidence="5">
    <location>
        <begin position="224"/>
        <end position="245"/>
    </location>
</feature>
<dbReference type="Gene3D" id="3.30.450.20">
    <property type="entry name" value="PAS domain"/>
    <property type="match status" value="1"/>
</dbReference>
<keyword evidence="5" id="KW-0812">Transmembrane</keyword>
<accession>A0A0H3A9E2</accession>
<dbReference type="InterPro" id="IPR003661">
    <property type="entry name" value="HisK_dim/P_dom"/>
</dbReference>
<evidence type="ECO:0000313" key="7">
    <source>
        <dbReference type="EMBL" id="ABM28911.1"/>
    </source>
</evidence>
<feature type="transmembrane region" description="Helical" evidence="5">
    <location>
        <begin position="158"/>
        <end position="179"/>
    </location>
</feature>
<feature type="transmembrane region" description="Helical" evidence="5">
    <location>
        <begin position="50"/>
        <end position="73"/>
    </location>
</feature>
<organism evidence="7 8">
    <name type="scientific">Nitratidesulfovibrio vulgaris (strain DP4)</name>
    <name type="common">Desulfovibrio vulgaris</name>
    <dbReference type="NCBI Taxonomy" id="391774"/>
    <lineage>
        <taxon>Bacteria</taxon>
        <taxon>Pseudomonadati</taxon>
        <taxon>Thermodesulfobacteriota</taxon>
        <taxon>Desulfovibrionia</taxon>
        <taxon>Desulfovibrionales</taxon>
        <taxon>Desulfovibrionaceae</taxon>
        <taxon>Nitratidesulfovibrio</taxon>
    </lineage>
</organism>
<evidence type="ECO:0000256" key="5">
    <source>
        <dbReference type="SAM" id="Phobius"/>
    </source>
</evidence>
<keyword evidence="5" id="KW-0472">Membrane</keyword>
<feature type="transmembrane region" description="Helical" evidence="5">
    <location>
        <begin position="464"/>
        <end position="484"/>
    </location>
</feature>
<gene>
    <name evidence="7" type="ordered locus">Dvul_1894</name>
</gene>
<comment type="catalytic activity">
    <reaction evidence="1">
        <text>ATP + protein L-histidine = ADP + protein N-phospho-L-histidine.</text>
        <dbReference type="EC" id="2.7.13.3"/>
    </reaction>
</comment>
<dbReference type="InterPro" id="IPR036890">
    <property type="entry name" value="HATPase_C_sf"/>
</dbReference>
<dbReference type="InterPro" id="IPR003594">
    <property type="entry name" value="HATPase_dom"/>
</dbReference>
<dbReference type="AlphaFoldDB" id="A0A0H3A9E2"/>
<feature type="transmembrane region" description="Helical" evidence="5">
    <location>
        <begin position="368"/>
        <end position="390"/>
    </location>
</feature>
<evidence type="ECO:0000313" key="8">
    <source>
        <dbReference type="Proteomes" id="UP000009173"/>
    </source>
</evidence>
<evidence type="ECO:0000256" key="1">
    <source>
        <dbReference type="ARBA" id="ARBA00000085"/>
    </source>
</evidence>
<dbReference type="SUPFAM" id="SSF55785">
    <property type="entry name" value="PYP-like sensor domain (PAS domain)"/>
    <property type="match status" value="1"/>
</dbReference>
<keyword evidence="7" id="KW-0418">Kinase</keyword>
<dbReference type="PANTHER" id="PTHR43065">
    <property type="entry name" value="SENSOR HISTIDINE KINASE"/>
    <property type="match status" value="1"/>
</dbReference>
<dbReference type="Gene3D" id="1.10.287.130">
    <property type="match status" value="1"/>
</dbReference>
<reference evidence="8" key="1">
    <citation type="journal article" date="2009" name="Environ. Microbiol.">
        <title>Contribution of mobile genetic elements to Desulfovibrio vulgaris genome plasticity.</title>
        <authorList>
            <person name="Walker C.B."/>
            <person name="Stolyar S."/>
            <person name="Chivian D."/>
            <person name="Pinel N."/>
            <person name="Gabster J.A."/>
            <person name="Dehal P.S."/>
            <person name="He Z."/>
            <person name="Yang Z.K."/>
            <person name="Yen H.C."/>
            <person name="Zhou J."/>
            <person name="Wall J.D."/>
            <person name="Hazen T.C."/>
            <person name="Arkin A.P."/>
            <person name="Stahl D.A."/>
        </authorList>
    </citation>
    <scope>NUCLEOTIDE SEQUENCE [LARGE SCALE GENOMIC DNA]</scope>
    <source>
        <strain evidence="8">DP4</strain>
    </source>
</reference>
<dbReference type="SUPFAM" id="SSF55874">
    <property type="entry name" value="ATPase domain of HSP90 chaperone/DNA topoisomerase II/histidine kinase"/>
    <property type="match status" value="1"/>
</dbReference>
<dbReference type="EC" id="2.7.13.3" evidence="2"/>
<feature type="transmembrane region" description="Helical" evidence="5">
    <location>
        <begin position="80"/>
        <end position="100"/>
    </location>
</feature>
<feature type="transmembrane region" description="Helical" evidence="5">
    <location>
        <begin position="575"/>
        <end position="598"/>
    </location>
</feature>
<name>A0A0H3A9E2_NITV4</name>
<sequence>MQTPLHDARSLSIKALKRRRIYNALVVNEAIEDYSLRSAAKSFRRWPCWLLANTALGGITFMALEAIGALLVLNNGFVNSTLAILCVSAIIILTGLPISYYASRYNVDIDLLTRGAGFGYYGSTVTSLIYASYTIIFFAIEAAIMAKALSVGLGIPIHLGYLISSVVIIPLVFYGITFINKLQLYTQPVWVVLTVILFAYILTCDPSALDAWVEYTGKDGMAAGFDPLLFGGALSVLFSLVPQIGEQVDYLRFLPDKTPVNKGAWWLSMAAAGPGWIVVGCLKLLGGSFLAVYFMQKAGARISDALDPVNLYYNGFSALLGTGGLTLATTTIFVIVCQVKINVTNAYAGSLAWSNFFSRISHSHPGRALWLVFNVTISLLLMQFGVFYLLHSVLMVYAMFAVSWVGALFADLVILKPLGLSPRHIEYKRANLYNLNPVGFGAMLMASGVSLLCYRGAFGPLPQAFAPLVALVVSVPTAVGIALLTGGKYYMARKAEPVSLTASTTCTTCGNSYEAGDMVYCPAYDEPVCSLCCSLDSVCGGFCKRLAHATAGRKEAWDEAKIPLPFLHLSRRAKIFCLHFFNIFCAQALIFVLCYAYFRNTGLGSPLLEEICATIFVFSSLINGIWVWWSSLIQETRLRTEDELDRHIHELNEEVKRREAMSAQLAESASQQRLILENASIGIAYVREKRVVWGNNRFMRLCGLADDLRQGATMPLGTILAKLGTGTDIMNEVRAAHVSGGKFDVELPIFHSSTQQYWCVLSVSVVDPVHVEYGSIWLLDDITERKLAEEKLRHSEERLKELNESLESQVRLRTEELERSFESVRQADKMASLGILVAGVAHEINNPSSFIRMNIGLLQSIWDDSIHILDRESKKEDLWIAGMPFDYARKSIPKLLRGIHQGAERVSTIICNLKDYARQVPLDMSGSVDLNKAVHSALELLTTPLRKATNRLVVETEDGLPAFRGDQRRIEQILVNLIQNAYQALQNRRQGIHMRTYRADGTVCFEIVDEGHGITQEQLTHICDPFYTTKRDQGGTGLGLSVSAGIIKEHGGNMQFSSEPGRGTTVTLRFQAPERPPLQQQEPLP</sequence>
<dbReference type="InterPro" id="IPR035965">
    <property type="entry name" value="PAS-like_dom_sf"/>
</dbReference>
<dbReference type="PROSITE" id="PS50109">
    <property type="entry name" value="HIS_KIN"/>
    <property type="match status" value="1"/>
</dbReference>
<dbReference type="PANTHER" id="PTHR43065:SF42">
    <property type="entry name" value="TWO-COMPONENT SENSOR PPRA"/>
    <property type="match status" value="1"/>
</dbReference>
<feature type="transmembrane region" description="Helical" evidence="5">
    <location>
        <begin position="396"/>
        <end position="415"/>
    </location>
</feature>
<feature type="coiled-coil region" evidence="4">
    <location>
        <begin position="785"/>
        <end position="812"/>
    </location>
</feature>
<dbReference type="SMART" id="SM00387">
    <property type="entry name" value="HATPase_c"/>
    <property type="match status" value="1"/>
</dbReference>
<keyword evidence="5" id="KW-1133">Transmembrane helix</keyword>
<dbReference type="Pfam" id="PF02518">
    <property type="entry name" value="HATPase_c"/>
    <property type="match status" value="1"/>
</dbReference>
<dbReference type="KEGG" id="dvl:Dvul_1894"/>
<feature type="transmembrane region" description="Helical" evidence="5">
    <location>
        <begin position="435"/>
        <end position="458"/>
    </location>
</feature>
<dbReference type="CDD" id="cd00082">
    <property type="entry name" value="HisKA"/>
    <property type="match status" value="1"/>
</dbReference>
<dbReference type="Gene3D" id="1.10.4160.10">
    <property type="entry name" value="Hydantoin permease"/>
    <property type="match status" value="1"/>
</dbReference>
<dbReference type="InterPro" id="IPR005467">
    <property type="entry name" value="His_kinase_dom"/>
</dbReference>
<feature type="transmembrane region" description="Helical" evidence="5">
    <location>
        <begin position="185"/>
        <end position="203"/>
    </location>
</feature>
<feature type="transmembrane region" description="Helical" evidence="5">
    <location>
        <begin position="120"/>
        <end position="146"/>
    </location>
</feature>
<keyword evidence="3" id="KW-0597">Phosphoprotein</keyword>
<dbReference type="PRINTS" id="PR00344">
    <property type="entry name" value="BCTRLSENSOR"/>
</dbReference>
<protein>
    <recommendedName>
        <fullName evidence="2">histidine kinase</fullName>
        <ecNumber evidence="2">2.7.13.3</ecNumber>
    </recommendedName>
</protein>
<dbReference type="Gene3D" id="3.30.565.10">
    <property type="entry name" value="Histidine kinase-like ATPase, C-terminal domain"/>
    <property type="match status" value="1"/>
</dbReference>
<feature type="domain" description="Histidine kinase" evidence="6">
    <location>
        <begin position="839"/>
        <end position="1074"/>
    </location>
</feature>
<evidence type="ECO:0000259" key="6">
    <source>
        <dbReference type="PROSITE" id="PS50109"/>
    </source>
</evidence>
<keyword evidence="4" id="KW-0175">Coiled coil</keyword>